<feature type="chain" id="PRO_5005893223" evidence="3">
    <location>
        <begin position="17"/>
        <end position="265"/>
    </location>
</feature>
<dbReference type="Proteomes" id="UP000046393">
    <property type="component" value="Unplaced"/>
</dbReference>
<sequence length="265" mass="29183">MFKLFVLFALFAVSLSSPFGFIENKFNSLVSKFSNKAAYGYAATIYSSVTPSALSCMRQAGYSAVFVRVYKPDGAGVVDYDGFNTIKKAVSAGVGVEIFVTPQPQSTKSAVTQFDEVYQAARSNNIDLRSIWLQVTSPINWPNQVTSNINFITSFLNRAAQYNLNAGIYTNWYDWQQITGGYTAKLNNVRLWYWNAYGNGITAASSLDFSDFRAFGSFSSPIIKSYSLAANVCNVIVNQNIFSNSNSKRAVETKTKSGKIIVGTI</sequence>
<dbReference type="AlphaFoldDB" id="A0A0N5AMS1"/>
<dbReference type="InterPro" id="IPR051595">
    <property type="entry name" value="GH25_Enzymes"/>
</dbReference>
<keyword evidence="4" id="KW-1185">Reference proteome</keyword>
<dbReference type="Gene3D" id="3.20.20.80">
    <property type="entry name" value="Glycosidases"/>
    <property type="match status" value="1"/>
</dbReference>
<evidence type="ECO:0000256" key="3">
    <source>
        <dbReference type="SAM" id="SignalP"/>
    </source>
</evidence>
<dbReference type="InterPro" id="IPR017853">
    <property type="entry name" value="GH"/>
</dbReference>
<dbReference type="PANTHER" id="PTHR23208">
    <property type="entry name" value="LYSOZYME PROTEIN"/>
    <property type="match status" value="1"/>
</dbReference>
<evidence type="ECO:0000313" key="5">
    <source>
        <dbReference type="WBParaSite" id="SMUV_0000588701-mRNA-1"/>
    </source>
</evidence>
<proteinExistence type="inferred from homology"/>
<dbReference type="WBParaSite" id="SMUV_0000588701-mRNA-1">
    <property type="protein sequence ID" value="SMUV_0000588701-mRNA-1"/>
    <property type="gene ID" value="SMUV_0000588701"/>
</dbReference>
<reference evidence="5" key="1">
    <citation type="submission" date="2017-02" db="UniProtKB">
        <authorList>
            <consortium name="WormBaseParasite"/>
        </authorList>
    </citation>
    <scope>IDENTIFICATION</scope>
</reference>
<dbReference type="GO" id="GO:0007165">
    <property type="term" value="P:signal transduction"/>
    <property type="evidence" value="ECO:0007669"/>
    <property type="project" value="TreeGrafter"/>
</dbReference>
<evidence type="ECO:0000313" key="4">
    <source>
        <dbReference type="Proteomes" id="UP000046393"/>
    </source>
</evidence>
<organism evidence="4 5">
    <name type="scientific">Syphacia muris</name>
    <dbReference type="NCBI Taxonomy" id="451379"/>
    <lineage>
        <taxon>Eukaryota</taxon>
        <taxon>Metazoa</taxon>
        <taxon>Ecdysozoa</taxon>
        <taxon>Nematoda</taxon>
        <taxon>Chromadorea</taxon>
        <taxon>Rhabditida</taxon>
        <taxon>Spirurina</taxon>
        <taxon>Oxyuridomorpha</taxon>
        <taxon>Oxyuroidea</taxon>
        <taxon>Oxyuridae</taxon>
        <taxon>Syphacia</taxon>
    </lineage>
</organism>
<evidence type="ECO:0000256" key="2">
    <source>
        <dbReference type="ARBA" id="ARBA00022729"/>
    </source>
</evidence>
<keyword evidence="2 3" id="KW-0732">Signal</keyword>
<dbReference type="GO" id="GO:0045087">
    <property type="term" value="P:innate immune response"/>
    <property type="evidence" value="ECO:0007669"/>
    <property type="project" value="TreeGrafter"/>
</dbReference>
<comment type="similarity">
    <text evidence="1">Belongs to the glycosyl hydrolase 25 family.</text>
</comment>
<dbReference type="InterPro" id="IPR002053">
    <property type="entry name" value="Glyco_hydro_25"/>
</dbReference>
<dbReference type="SUPFAM" id="SSF51445">
    <property type="entry name" value="(Trans)glycosidases"/>
    <property type="match status" value="1"/>
</dbReference>
<dbReference type="GO" id="GO:0016998">
    <property type="term" value="P:cell wall macromolecule catabolic process"/>
    <property type="evidence" value="ECO:0007669"/>
    <property type="project" value="InterPro"/>
</dbReference>
<dbReference type="PANTHER" id="PTHR23208:SF36">
    <property type="entry name" value="LYSOZYME-RELATED"/>
    <property type="match status" value="1"/>
</dbReference>
<dbReference type="GO" id="GO:0003796">
    <property type="term" value="F:lysozyme activity"/>
    <property type="evidence" value="ECO:0007669"/>
    <property type="project" value="InterPro"/>
</dbReference>
<name>A0A0N5AMS1_9BILA</name>
<feature type="signal peptide" evidence="3">
    <location>
        <begin position="1"/>
        <end position="16"/>
    </location>
</feature>
<dbReference type="GO" id="GO:0009253">
    <property type="term" value="P:peptidoglycan catabolic process"/>
    <property type="evidence" value="ECO:0007669"/>
    <property type="project" value="InterPro"/>
</dbReference>
<dbReference type="PROSITE" id="PS51904">
    <property type="entry name" value="GLYCOSYL_HYDROL_F25_2"/>
    <property type="match status" value="1"/>
</dbReference>
<protein>
    <submittedName>
        <fullName evidence="5">Lysozyme</fullName>
    </submittedName>
</protein>
<evidence type="ECO:0000256" key="1">
    <source>
        <dbReference type="ARBA" id="ARBA00010646"/>
    </source>
</evidence>
<accession>A0A0N5AMS1</accession>